<dbReference type="PATRIC" id="fig|1086011.3.peg.2026"/>
<gene>
    <name evidence="1" type="ORF">HJ01_02074</name>
</gene>
<dbReference type="RefSeq" id="WP_007138251.1">
    <property type="nucleotide sequence ID" value="NZ_AHKF01000018.1"/>
</dbReference>
<proteinExistence type="predicted"/>
<evidence type="ECO:0000313" key="1">
    <source>
        <dbReference type="EMBL" id="EIA08352.1"/>
    </source>
</evidence>
<sequence length="52" mass="6111">METKIGAVLSGGGARGIAHLGIRHCTFLYFRHERWCNRDRFFMQLVILYQKL</sequence>
<dbReference type="STRING" id="1086011.HJ01_02074"/>
<name>H7FTE8_FLAFP</name>
<dbReference type="OrthoDB" id="5290098at2"/>
<reference evidence="1 2" key="1">
    <citation type="journal article" date="2014" name="Acta Crystallogr. D">
        <title>Structure-based characterization and antifreeze properties of a hyperactive ice-binding protein from the Antarctic bacterium Flavobacterium frigoris PS1.</title>
        <authorList>
            <person name="Do H."/>
            <person name="Kim S.J."/>
            <person name="Kim H.J."/>
            <person name="Lee J.H."/>
        </authorList>
    </citation>
    <scope>NUCLEOTIDE SEQUENCE [LARGE SCALE GENOMIC DNA]</scope>
    <source>
        <strain evidence="1 2">PS1</strain>
    </source>
</reference>
<organism evidence="1 2">
    <name type="scientific">Flavobacterium frigoris (strain PS1)</name>
    <dbReference type="NCBI Taxonomy" id="1086011"/>
    <lineage>
        <taxon>Bacteria</taxon>
        <taxon>Pseudomonadati</taxon>
        <taxon>Bacteroidota</taxon>
        <taxon>Flavobacteriia</taxon>
        <taxon>Flavobacteriales</taxon>
        <taxon>Flavobacteriaceae</taxon>
        <taxon>Flavobacterium</taxon>
    </lineage>
</organism>
<comment type="caution">
    <text evidence="1">The sequence shown here is derived from an EMBL/GenBank/DDBJ whole genome shotgun (WGS) entry which is preliminary data.</text>
</comment>
<dbReference type="EMBL" id="AHKF01000018">
    <property type="protein sequence ID" value="EIA08352.1"/>
    <property type="molecule type" value="Genomic_DNA"/>
</dbReference>
<accession>H7FTE8</accession>
<evidence type="ECO:0000313" key="2">
    <source>
        <dbReference type="Proteomes" id="UP000005566"/>
    </source>
</evidence>
<protein>
    <submittedName>
        <fullName evidence="1">Uncharacterized protein</fullName>
    </submittedName>
</protein>
<dbReference type="Proteomes" id="UP000005566">
    <property type="component" value="Unassembled WGS sequence"/>
</dbReference>
<keyword evidence="2" id="KW-1185">Reference proteome</keyword>
<dbReference type="AlphaFoldDB" id="H7FTE8"/>